<gene>
    <name evidence="2" type="ORF">SKAU_G00324070</name>
</gene>
<name>A0A9Q1IK66_SYNKA</name>
<proteinExistence type="predicted"/>
<keyword evidence="3" id="KW-1185">Reference proteome</keyword>
<dbReference type="AlphaFoldDB" id="A0A9Q1IK66"/>
<feature type="compositionally biased region" description="Acidic residues" evidence="1">
    <location>
        <begin position="86"/>
        <end position="102"/>
    </location>
</feature>
<feature type="region of interest" description="Disordered" evidence="1">
    <location>
        <begin position="1"/>
        <end position="36"/>
    </location>
</feature>
<evidence type="ECO:0000256" key="1">
    <source>
        <dbReference type="SAM" id="MobiDB-lite"/>
    </source>
</evidence>
<dbReference type="EMBL" id="JAINUF010000014">
    <property type="protein sequence ID" value="KAJ8342479.1"/>
    <property type="molecule type" value="Genomic_DNA"/>
</dbReference>
<comment type="caution">
    <text evidence="2">The sequence shown here is derived from an EMBL/GenBank/DDBJ whole genome shotgun (WGS) entry which is preliminary data.</text>
</comment>
<feature type="compositionally biased region" description="Basic and acidic residues" evidence="1">
    <location>
        <begin position="17"/>
        <end position="31"/>
    </location>
</feature>
<feature type="region of interest" description="Disordered" evidence="1">
    <location>
        <begin position="79"/>
        <end position="117"/>
    </location>
</feature>
<accession>A0A9Q1IK66</accession>
<sequence>MQRAYSTTLPDYYSPANDRRTPGRLDRRPRSDGMMSSVGIDACSSVTWEWTELLFSRLPSSTRSTRALSLFPEVSGLLSQRRLEPEEKDEEVLPEERDEEVLPDGATWGQEGSEQNN</sequence>
<dbReference type="Proteomes" id="UP001152622">
    <property type="component" value="Chromosome 14"/>
</dbReference>
<organism evidence="2 3">
    <name type="scientific">Synaphobranchus kaupii</name>
    <name type="common">Kaup's arrowtooth eel</name>
    <dbReference type="NCBI Taxonomy" id="118154"/>
    <lineage>
        <taxon>Eukaryota</taxon>
        <taxon>Metazoa</taxon>
        <taxon>Chordata</taxon>
        <taxon>Craniata</taxon>
        <taxon>Vertebrata</taxon>
        <taxon>Euteleostomi</taxon>
        <taxon>Actinopterygii</taxon>
        <taxon>Neopterygii</taxon>
        <taxon>Teleostei</taxon>
        <taxon>Anguilliformes</taxon>
        <taxon>Synaphobranchidae</taxon>
        <taxon>Synaphobranchus</taxon>
    </lineage>
</organism>
<evidence type="ECO:0000313" key="2">
    <source>
        <dbReference type="EMBL" id="KAJ8342479.1"/>
    </source>
</evidence>
<protein>
    <submittedName>
        <fullName evidence="2">Uncharacterized protein</fullName>
    </submittedName>
</protein>
<evidence type="ECO:0000313" key="3">
    <source>
        <dbReference type="Proteomes" id="UP001152622"/>
    </source>
</evidence>
<reference evidence="2" key="1">
    <citation type="journal article" date="2023" name="Science">
        <title>Genome structures resolve the early diversification of teleost fishes.</title>
        <authorList>
            <person name="Parey E."/>
            <person name="Louis A."/>
            <person name="Montfort J."/>
            <person name="Bouchez O."/>
            <person name="Roques C."/>
            <person name="Iampietro C."/>
            <person name="Lluch J."/>
            <person name="Castinel A."/>
            <person name="Donnadieu C."/>
            <person name="Desvignes T."/>
            <person name="Floi Bucao C."/>
            <person name="Jouanno E."/>
            <person name="Wen M."/>
            <person name="Mejri S."/>
            <person name="Dirks R."/>
            <person name="Jansen H."/>
            <person name="Henkel C."/>
            <person name="Chen W.J."/>
            <person name="Zahm M."/>
            <person name="Cabau C."/>
            <person name="Klopp C."/>
            <person name="Thompson A.W."/>
            <person name="Robinson-Rechavi M."/>
            <person name="Braasch I."/>
            <person name="Lecointre G."/>
            <person name="Bobe J."/>
            <person name="Postlethwait J.H."/>
            <person name="Berthelot C."/>
            <person name="Roest Crollius H."/>
            <person name="Guiguen Y."/>
        </authorList>
    </citation>
    <scope>NUCLEOTIDE SEQUENCE</scope>
    <source>
        <strain evidence="2">WJC10195</strain>
    </source>
</reference>